<sequence length="41" mass="4986">MGFISNHFNVIIVIIKYFHLFYHNIIHYSKQHLSLKVDLKN</sequence>
<evidence type="ECO:0000256" key="1">
    <source>
        <dbReference type="SAM" id="Phobius"/>
    </source>
</evidence>
<evidence type="ECO:0000313" key="2">
    <source>
        <dbReference type="EMBL" id="PIH09397.1"/>
    </source>
</evidence>
<dbReference type="EMBL" id="PEJG01000017">
    <property type="protein sequence ID" value="PIH09397.1"/>
    <property type="molecule type" value="Genomic_DNA"/>
</dbReference>
<name>A0AAE5QWY5_STAEP</name>
<proteinExistence type="predicted"/>
<keyword evidence="1" id="KW-0472">Membrane</keyword>
<organism evidence="2 3">
    <name type="scientific">Staphylococcus epidermidis</name>
    <dbReference type="NCBI Taxonomy" id="1282"/>
    <lineage>
        <taxon>Bacteria</taxon>
        <taxon>Bacillati</taxon>
        <taxon>Bacillota</taxon>
        <taxon>Bacilli</taxon>
        <taxon>Bacillales</taxon>
        <taxon>Staphylococcaceae</taxon>
        <taxon>Staphylococcus</taxon>
    </lineage>
</organism>
<accession>A0AAE5QWY5</accession>
<protein>
    <submittedName>
        <fullName evidence="2">Uncharacterized protein</fullName>
    </submittedName>
</protein>
<gene>
    <name evidence="2" type="ORF">CTJ08_11265</name>
</gene>
<keyword evidence="1" id="KW-0812">Transmembrane</keyword>
<reference evidence="2 3" key="1">
    <citation type="submission" date="2017-10" db="EMBL/GenBank/DDBJ databases">
        <title>genome sequences of Staph epi in chlorhexidine trial.</title>
        <authorList>
            <person name="Greninger A.L."/>
            <person name="Addetia A."/>
            <person name="Qin X."/>
            <person name="Zerr D."/>
        </authorList>
    </citation>
    <scope>NUCLEOTIDE SEQUENCE [LARGE SCALE GENOMIC DNA]</scope>
    <source>
        <strain evidence="2 3">SCH-17</strain>
    </source>
</reference>
<evidence type="ECO:0000313" key="3">
    <source>
        <dbReference type="Proteomes" id="UP000228502"/>
    </source>
</evidence>
<comment type="caution">
    <text evidence="2">The sequence shown here is derived from an EMBL/GenBank/DDBJ whole genome shotgun (WGS) entry which is preliminary data.</text>
</comment>
<feature type="transmembrane region" description="Helical" evidence="1">
    <location>
        <begin position="6"/>
        <end position="26"/>
    </location>
</feature>
<keyword evidence="1" id="KW-1133">Transmembrane helix</keyword>
<dbReference type="AlphaFoldDB" id="A0AAE5QWY5"/>
<dbReference type="Proteomes" id="UP000228502">
    <property type="component" value="Unassembled WGS sequence"/>
</dbReference>